<keyword evidence="6" id="KW-0539">Nucleus</keyword>
<evidence type="ECO:0000256" key="4">
    <source>
        <dbReference type="ARBA" id="ARBA00023125"/>
    </source>
</evidence>
<dbReference type="Pfam" id="PF04082">
    <property type="entry name" value="Fungal_trans"/>
    <property type="match status" value="1"/>
</dbReference>
<evidence type="ECO:0000256" key="5">
    <source>
        <dbReference type="ARBA" id="ARBA00023163"/>
    </source>
</evidence>
<keyword evidence="10" id="KW-1185">Reference proteome</keyword>
<sequence>MELLCSRINQLNSFINDNGMQAPLMDTNNHAILLKVFSHQRLPYDILSKDLRPSKDRLSKPSPVANSDQVAEQQTVQQQQQLLQPQNGPGILNVVQGDTTDLMTILSNSPTSLNAMNVPNVGWEDMPNHTGWGDVQPDFLTYMDELQPMPPHEINIDSFTQIHATPGGPQGPDGLDAQQDDAYDSDGDSINTEALTNQLSERIGSLHIGPVGHIRFLGPTSYFSLIKTPRTEQPTGWQQRPVQNTQDYLTRIGLGKMVPAGLEEHLTNLYFAWQDPSLHVVSRPMYESARARKCNGEETPYYSESLRNAICALGAAFETRHHASIVTFPRSLAEFFAERAKSLLDAELDCPSVATVQALVVLSSHEIGSNKDSRGWLFCGMAMRLALDLGLHMNPKLHVLRGNLTQEEADLRADVFWGAYLSDQ</sequence>
<evidence type="ECO:0000256" key="1">
    <source>
        <dbReference type="ARBA" id="ARBA00022723"/>
    </source>
</evidence>
<evidence type="ECO:0000313" key="9">
    <source>
        <dbReference type="EMBL" id="CAI6095281.1"/>
    </source>
</evidence>
<dbReference type="EMBL" id="CABFNP030001263">
    <property type="protein sequence ID" value="CAI6095281.1"/>
    <property type="molecule type" value="Genomic_DNA"/>
</dbReference>
<dbReference type="InterPro" id="IPR007219">
    <property type="entry name" value="XnlR_reg_dom"/>
</dbReference>
<dbReference type="GO" id="GO:0008270">
    <property type="term" value="F:zinc ion binding"/>
    <property type="evidence" value="ECO:0007669"/>
    <property type="project" value="InterPro"/>
</dbReference>
<evidence type="ECO:0000256" key="2">
    <source>
        <dbReference type="ARBA" id="ARBA00022833"/>
    </source>
</evidence>
<keyword evidence="2" id="KW-0862">Zinc</keyword>
<feature type="domain" description="Xylanolytic transcriptional activator regulatory" evidence="8">
    <location>
        <begin position="268"/>
        <end position="423"/>
    </location>
</feature>
<dbReference type="PANTHER" id="PTHR31313">
    <property type="entry name" value="TY1 ENHANCER ACTIVATOR"/>
    <property type="match status" value="1"/>
</dbReference>
<evidence type="ECO:0000259" key="8">
    <source>
        <dbReference type="Pfam" id="PF04082"/>
    </source>
</evidence>
<accession>A0AA35Q630</accession>
<name>A0AA35Q630_9HYPO</name>
<evidence type="ECO:0000256" key="3">
    <source>
        <dbReference type="ARBA" id="ARBA00023015"/>
    </source>
</evidence>
<evidence type="ECO:0000313" key="10">
    <source>
        <dbReference type="Proteomes" id="UP001160390"/>
    </source>
</evidence>
<feature type="compositionally biased region" description="Low complexity" evidence="7">
    <location>
        <begin position="69"/>
        <end position="86"/>
    </location>
</feature>
<dbReference type="GO" id="GO:0006351">
    <property type="term" value="P:DNA-templated transcription"/>
    <property type="evidence" value="ECO:0007669"/>
    <property type="project" value="InterPro"/>
</dbReference>
<dbReference type="AlphaFoldDB" id="A0AA35Q630"/>
<evidence type="ECO:0000256" key="7">
    <source>
        <dbReference type="SAM" id="MobiDB-lite"/>
    </source>
</evidence>
<evidence type="ECO:0000256" key="6">
    <source>
        <dbReference type="ARBA" id="ARBA00023242"/>
    </source>
</evidence>
<proteinExistence type="predicted"/>
<keyword evidence="3" id="KW-0805">Transcription regulation</keyword>
<comment type="caution">
    <text evidence="9">The sequence shown here is derived from an EMBL/GenBank/DDBJ whole genome shotgun (WGS) entry which is preliminary data.</text>
</comment>
<reference evidence="9" key="1">
    <citation type="submission" date="2023-01" db="EMBL/GenBank/DDBJ databases">
        <authorList>
            <person name="Piombo E."/>
        </authorList>
    </citation>
    <scope>NUCLEOTIDE SEQUENCE</scope>
</reference>
<dbReference type="GO" id="GO:0003677">
    <property type="term" value="F:DNA binding"/>
    <property type="evidence" value="ECO:0007669"/>
    <property type="project" value="UniProtKB-KW"/>
</dbReference>
<protein>
    <recommendedName>
        <fullName evidence="8">Xylanolytic transcriptional activator regulatory domain-containing protein</fullName>
    </recommendedName>
</protein>
<keyword evidence="5" id="KW-0804">Transcription</keyword>
<dbReference type="CDD" id="cd12148">
    <property type="entry name" value="fungal_TF_MHR"/>
    <property type="match status" value="1"/>
</dbReference>
<dbReference type="PANTHER" id="PTHR31313:SF77">
    <property type="entry name" value="ZN(II)2CYS6 TRANSCRIPTION FACTOR (EUROFUNG)"/>
    <property type="match status" value="1"/>
</dbReference>
<keyword evidence="4" id="KW-0238">DNA-binding</keyword>
<dbReference type="InterPro" id="IPR051615">
    <property type="entry name" value="Transcr_Regulatory_Elem"/>
</dbReference>
<gene>
    <name evidence="9" type="ORF">CCHLO57077_00017163</name>
</gene>
<organism evidence="9 10">
    <name type="scientific">Clonostachys chloroleuca</name>
    <dbReference type="NCBI Taxonomy" id="1926264"/>
    <lineage>
        <taxon>Eukaryota</taxon>
        <taxon>Fungi</taxon>
        <taxon>Dikarya</taxon>
        <taxon>Ascomycota</taxon>
        <taxon>Pezizomycotina</taxon>
        <taxon>Sordariomycetes</taxon>
        <taxon>Hypocreomycetidae</taxon>
        <taxon>Hypocreales</taxon>
        <taxon>Bionectriaceae</taxon>
        <taxon>Clonostachys</taxon>
    </lineage>
</organism>
<feature type="region of interest" description="Disordered" evidence="7">
    <location>
        <begin position="52"/>
        <end position="90"/>
    </location>
</feature>
<keyword evidence="1" id="KW-0479">Metal-binding</keyword>
<dbReference type="Proteomes" id="UP001160390">
    <property type="component" value="Unassembled WGS sequence"/>
</dbReference>